<evidence type="ECO:0000313" key="2">
    <source>
        <dbReference type="EMBL" id="GMG84375.1"/>
    </source>
</evidence>
<comment type="caution">
    <text evidence="2">The sequence shown here is derived from an EMBL/GenBank/DDBJ whole genome shotgun (WGS) entry which is preliminary data.</text>
</comment>
<name>A0ABQ6LMF1_9RHOB</name>
<gene>
    <name evidence="2" type="ORF">LNKW23_35900</name>
</gene>
<reference evidence="2 3" key="1">
    <citation type="submission" date="2023-04" db="EMBL/GenBank/DDBJ databases">
        <title>Marinoamorphus aggregata gen. nov., sp. Nov., isolate from tissue of brittle star Ophioplocus japonicus.</title>
        <authorList>
            <person name="Kawano K."/>
            <person name="Sawayama S."/>
            <person name="Nakagawa S."/>
        </authorList>
    </citation>
    <scope>NUCLEOTIDE SEQUENCE [LARGE SCALE GENOMIC DNA]</scope>
    <source>
        <strain evidence="2 3">NKW23</strain>
    </source>
</reference>
<evidence type="ECO:0000313" key="3">
    <source>
        <dbReference type="Proteomes" id="UP001239909"/>
    </source>
</evidence>
<dbReference type="RefSeq" id="WP_285673414.1">
    <property type="nucleotide sequence ID" value="NZ_BSYI01000034.1"/>
</dbReference>
<feature type="transmembrane region" description="Helical" evidence="1">
    <location>
        <begin position="6"/>
        <end position="30"/>
    </location>
</feature>
<feature type="transmembrane region" description="Helical" evidence="1">
    <location>
        <begin position="67"/>
        <end position="87"/>
    </location>
</feature>
<dbReference type="Pfam" id="PF02325">
    <property type="entry name" value="CCB3_YggT"/>
    <property type="match status" value="1"/>
</dbReference>
<accession>A0ABQ6LMF1</accession>
<keyword evidence="1" id="KW-1133">Transmembrane helix</keyword>
<keyword evidence="1" id="KW-0812">Transmembrane</keyword>
<dbReference type="EMBL" id="BSYI01000034">
    <property type="protein sequence ID" value="GMG84375.1"/>
    <property type="molecule type" value="Genomic_DNA"/>
</dbReference>
<sequence>MQSFLAIFNLALDLVFWIIIIQAILSWLVAFDVVNLRQRFVYQVWGSLNRLTEPLYRPIRNILPDMGGIDLSPLVVIFGLYALRIVVNNNLAPLAYG</sequence>
<proteinExistence type="predicted"/>
<keyword evidence="1" id="KW-0472">Membrane</keyword>
<evidence type="ECO:0000256" key="1">
    <source>
        <dbReference type="SAM" id="Phobius"/>
    </source>
</evidence>
<dbReference type="InterPro" id="IPR003425">
    <property type="entry name" value="CCB3/YggT"/>
</dbReference>
<dbReference type="Proteomes" id="UP001239909">
    <property type="component" value="Unassembled WGS sequence"/>
</dbReference>
<protein>
    <submittedName>
        <fullName evidence="2">YggT family protein</fullName>
    </submittedName>
</protein>
<keyword evidence="3" id="KW-1185">Reference proteome</keyword>
<organism evidence="2 3">
    <name type="scientific">Paralimibaculum aggregatum</name>
    <dbReference type="NCBI Taxonomy" id="3036245"/>
    <lineage>
        <taxon>Bacteria</taxon>
        <taxon>Pseudomonadati</taxon>
        <taxon>Pseudomonadota</taxon>
        <taxon>Alphaproteobacteria</taxon>
        <taxon>Rhodobacterales</taxon>
        <taxon>Paracoccaceae</taxon>
        <taxon>Paralimibaculum</taxon>
    </lineage>
</organism>